<organism evidence="2 3">
    <name type="scientific">Trichogramma kaykai</name>
    <dbReference type="NCBI Taxonomy" id="54128"/>
    <lineage>
        <taxon>Eukaryota</taxon>
        <taxon>Metazoa</taxon>
        <taxon>Ecdysozoa</taxon>
        <taxon>Arthropoda</taxon>
        <taxon>Hexapoda</taxon>
        <taxon>Insecta</taxon>
        <taxon>Pterygota</taxon>
        <taxon>Neoptera</taxon>
        <taxon>Endopterygota</taxon>
        <taxon>Hymenoptera</taxon>
        <taxon>Apocrita</taxon>
        <taxon>Proctotrupomorpha</taxon>
        <taxon>Chalcidoidea</taxon>
        <taxon>Trichogrammatidae</taxon>
        <taxon>Trichogramma</taxon>
    </lineage>
</organism>
<dbReference type="EMBL" id="JBJJXI010000049">
    <property type="protein sequence ID" value="KAL3401025.1"/>
    <property type="molecule type" value="Genomic_DNA"/>
</dbReference>
<name>A0ABD2X7F7_9HYME</name>
<dbReference type="AlphaFoldDB" id="A0ABD2X7F7"/>
<dbReference type="InterPro" id="IPR028784">
    <property type="entry name" value="BBS1"/>
</dbReference>
<dbReference type="Pfam" id="PF14779">
    <property type="entry name" value="BBS1"/>
    <property type="match status" value="1"/>
</dbReference>
<dbReference type="InterPro" id="IPR036322">
    <property type="entry name" value="WD40_repeat_dom_sf"/>
</dbReference>
<gene>
    <name evidence="2" type="ORF">TKK_005670</name>
</gene>
<evidence type="ECO:0000313" key="2">
    <source>
        <dbReference type="EMBL" id="KAL3401025.1"/>
    </source>
</evidence>
<accession>A0ABD2X7F7</accession>
<proteinExistence type="predicted"/>
<feature type="domain" description="Bardet-Biedl syndrome 1 N-terminal" evidence="1">
    <location>
        <begin position="52"/>
        <end position="144"/>
    </location>
</feature>
<evidence type="ECO:0000259" key="1">
    <source>
        <dbReference type="Pfam" id="PF14779"/>
    </source>
</evidence>
<evidence type="ECO:0000313" key="3">
    <source>
        <dbReference type="Proteomes" id="UP001627154"/>
    </source>
</evidence>
<sequence length="447" mass="51392">MISFSPQLDHKFVEEDGITKNSVNDLTHIFLKNTAKESCTQLPDTGKLFSKKSFFISSSNKTHKIKKDVITCLNKVNKNSWSQNALSYLVIGTQQGEIYIVDSQSFFTIEKYKTSSALMAIEPLGQWLRGGILVTACRNRKIGCFYRKKKFIMWERSISPVVVMSAINHTGVVVVTMDKTISFFSKQGKKLWKFIVQSYVLDLMSFQMPQTGAFLFAFSMANFGIYVYDQKQQLDFMRVSDTVSCFKVKSICNNDIIMVMLAKNGNLHIKSLRELLKLFQSGSCNHQSHDNIEPKFLLTKKSQIYMEQTIKERSDPKLVYMIFQRSFLRLRLCASMSMKHVTSNMRKLQDRFCQLNVSFQGLGKKFMLNISTPLLKNTCQESLFIILRSENLITRKKIINLPTSILHLNVPFEFENDSKSSRKIQILLCKFNSINPVCSTDIVIGRE</sequence>
<dbReference type="Proteomes" id="UP001627154">
    <property type="component" value="Unassembled WGS sequence"/>
</dbReference>
<comment type="caution">
    <text evidence="2">The sequence shown here is derived from an EMBL/GenBank/DDBJ whole genome shotgun (WGS) entry which is preliminary data.</text>
</comment>
<protein>
    <recommendedName>
        <fullName evidence="1">Bardet-Biedl syndrome 1 N-terminal domain-containing protein</fullName>
    </recommendedName>
</protein>
<reference evidence="2 3" key="1">
    <citation type="journal article" date="2024" name="bioRxiv">
        <title>A reference genome for Trichogramma kaykai: A tiny desert-dwelling parasitoid wasp with competing sex-ratio distorters.</title>
        <authorList>
            <person name="Culotta J."/>
            <person name="Lindsey A.R."/>
        </authorList>
    </citation>
    <scope>NUCLEOTIDE SEQUENCE [LARGE SCALE GENOMIC DNA]</scope>
    <source>
        <strain evidence="2 3">KSX58</strain>
    </source>
</reference>
<dbReference type="InterPro" id="IPR032728">
    <property type="entry name" value="BBS1_N"/>
</dbReference>
<keyword evidence="3" id="KW-1185">Reference proteome</keyword>
<dbReference type="SUPFAM" id="SSF50978">
    <property type="entry name" value="WD40 repeat-like"/>
    <property type="match status" value="1"/>
</dbReference>
<dbReference type="PANTHER" id="PTHR20870:SF0">
    <property type="entry name" value="BARDET-BIEDL SYNDROME 1 PROTEIN"/>
    <property type="match status" value="1"/>
</dbReference>
<dbReference type="PANTHER" id="PTHR20870">
    <property type="entry name" value="BARDET-BIEDL SYNDROME 1 PROTEIN"/>
    <property type="match status" value="1"/>
</dbReference>